<evidence type="ECO:0000256" key="4">
    <source>
        <dbReference type="ARBA" id="ARBA00022741"/>
    </source>
</evidence>
<reference evidence="11" key="1">
    <citation type="journal article" date="2015" name="Nat. Genet.">
        <title>The genome and transcriptome of the zoonotic hookworm Ancylostoma ceylanicum identify infection-specific gene families.</title>
        <authorList>
            <person name="Schwarz E.M."/>
            <person name="Hu Y."/>
            <person name="Antoshechkin I."/>
            <person name="Miller M.M."/>
            <person name="Sternberg P.W."/>
            <person name="Aroian R.V."/>
        </authorList>
    </citation>
    <scope>NUCLEOTIDE SEQUENCE</scope>
    <source>
        <strain evidence="11">HY135</strain>
    </source>
</reference>
<dbReference type="STRING" id="53326.A0A016S5W5"/>
<dbReference type="InterPro" id="IPR024678">
    <property type="entry name" value="Kinase_OSR1/WNK_CCT"/>
</dbReference>
<evidence type="ECO:0000313" key="11">
    <source>
        <dbReference type="Proteomes" id="UP000024635"/>
    </source>
</evidence>
<dbReference type="GO" id="GO:0004674">
    <property type="term" value="F:protein serine/threonine kinase activity"/>
    <property type="evidence" value="ECO:0007669"/>
    <property type="project" value="UniProtKB-KW"/>
</dbReference>
<evidence type="ECO:0000256" key="7">
    <source>
        <dbReference type="ARBA" id="ARBA00047899"/>
    </source>
</evidence>
<keyword evidence="6" id="KW-0067">ATP-binding</keyword>
<accession>A0A016S5W5</accession>
<dbReference type="AlphaFoldDB" id="A0A016S5W5"/>
<dbReference type="EC" id="2.7.11.1" evidence="1"/>
<dbReference type="Gene3D" id="3.10.20.90">
    <property type="entry name" value="Phosphatidylinositol 3-kinase Catalytic Subunit, Chain A, domain 1"/>
    <property type="match status" value="1"/>
</dbReference>
<dbReference type="GO" id="GO:0005524">
    <property type="term" value="F:ATP binding"/>
    <property type="evidence" value="ECO:0007669"/>
    <property type="project" value="UniProtKB-KW"/>
</dbReference>
<evidence type="ECO:0000256" key="8">
    <source>
        <dbReference type="ARBA" id="ARBA00048679"/>
    </source>
</evidence>
<keyword evidence="3" id="KW-0808">Transferase</keyword>
<keyword evidence="4" id="KW-0547">Nucleotide-binding</keyword>
<evidence type="ECO:0000256" key="6">
    <source>
        <dbReference type="ARBA" id="ARBA00022840"/>
    </source>
</evidence>
<evidence type="ECO:0000256" key="2">
    <source>
        <dbReference type="ARBA" id="ARBA00022527"/>
    </source>
</evidence>
<evidence type="ECO:0000313" key="10">
    <source>
        <dbReference type="EMBL" id="EYB86023.1"/>
    </source>
</evidence>
<dbReference type="OrthoDB" id="8693905at2759"/>
<evidence type="ECO:0000256" key="1">
    <source>
        <dbReference type="ARBA" id="ARBA00012513"/>
    </source>
</evidence>
<evidence type="ECO:0000256" key="5">
    <source>
        <dbReference type="ARBA" id="ARBA00022777"/>
    </source>
</evidence>
<comment type="catalytic activity">
    <reaction evidence="7">
        <text>L-threonyl-[protein] + ATP = O-phospho-L-threonyl-[protein] + ADP + H(+)</text>
        <dbReference type="Rhea" id="RHEA:46608"/>
        <dbReference type="Rhea" id="RHEA-COMP:11060"/>
        <dbReference type="Rhea" id="RHEA-COMP:11605"/>
        <dbReference type="ChEBI" id="CHEBI:15378"/>
        <dbReference type="ChEBI" id="CHEBI:30013"/>
        <dbReference type="ChEBI" id="CHEBI:30616"/>
        <dbReference type="ChEBI" id="CHEBI:61977"/>
        <dbReference type="ChEBI" id="CHEBI:456216"/>
        <dbReference type="EC" id="2.7.11.1"/>
    </reaction>
</comment>
<dbReference type="EMBL" id="JARK01001622">
    <property type="protein sequence ID" value="EYB86023.1"/>
    <property type="molecule type" value="Genomic_DNA"/>
</dbReference>
<evidence type="ECO:0000259" key="9">
    <source>
        <dbReference type="Pfam" id="PF12202"/>
    </source>
</evidence>
<dbReference type="Proteomes" id="UP000024635">
    <property type="component" value="Unassembled WGS sequence"/>
</dbReference>
<gene>
    <name evidence="10" type="primary">Acey_s0286.g1382</name>
    <name evidence="10" type="ORF">Y032_0286g1382</name>
</gene>
<feature type="domain" description="Serine/threonine-protein kinase OSR1/WNK CCT" evidence="9">
    <location>
        <begin position="50"/>
        <end position="80"/>
    </location>
</feature>
<dbReference type="Pfam" id="PF12202">
    <property type="entry name" value="OSR1_C"/>
    <property type="match status" value="1"/>
</dbReference>
<comment type="caution">
    <text evidence="10">The sequence shown here is derived from an EMBL/GenBank/DDBJ whole genome shotgun (WGS) entry which is preliminary data.</text>
</comment>
<evidence type="ECO:0000256" key="3">
    <source>
        <dbReference type="ARBA" id="ARBA00022679"/>
    </source>
</evidence>
<keyword evidence="5" id="KW-0418">Kinase</keyword>
<sequence length="120" mass="13132">MQRQMLIKLVCAAKSTMPPPDLPTASSAPLFRKDCTRLWARRKCACSISVEGIAHELVTAELIDCHDLVIVAANLQKLIDLAEQKSDKRSVTFALNSGVAPNEIPDERTLTGFAQISLID</sequence>
<keyword evidence="2" id="KW-0723">Serine/threonine-protein kinase</keyword>
<keyword evidence="11" id="KW-1185">Reference proteome</keyword>
<organism evidence="10 11">
    <name type="scientific">Ancylostoma ceylanicum</name>
    <dbReference type="NCBI Taxonomy" id="53326"/>
    <lineage>
        <taxon>Eukaryota</taxon>
        <taxon>Metazoa</taxon>
        <taxon>Ecdysozoa</taxon>
        <taxon>Nematoda</taxon>
        <taxon>Chromadorea</taxon>
        <taxon>Rhabditida</taxon>
        <taxon>Rhabditina</taxon>
        <taxon>Rhabditomorpha</taxon>
        <taxon>Strongyloidea</taxon>
        <taxon>Ancylostomatidae</taxon>
        <taxon>Ancylostomatinae</taxon>
        <taxon>Ancylostoma</taxon>
    </lineage>
</organism>
<proteinExistence type="predicted"/>
<protein>
    <recommendedName>
        <fullName evidence="1">non-specific serine/threonine protein kinase</fullName>
        <ecNumber evidence="1">2.7.11.1</ecNumber>
    </recommendedName>
</protein>
<comment type="catalytic activity">
    <reaction evidence="8">
        <text>L-seryl-[protein] + ATP = O-phospho-L-seryl-[protein] + ADP + H(+)</text>
        <dbReference type="Rhea" id="RHEA:17989"/>
        <dbReference type="Rhea" id="RHEA-COMP:9863"/>
        <dbReference type="Rhea" id="RHEA-COMP:11604"/>
        <dbReference type="ChEBI" id="CHEBI:15378"/>
        <dbReference type="ChEBI" id="CHEBI:29999"/>
        <dbReference type="ChEBI" id="CHEBI:30616"/>
        <dbReference type="ChEBI" id="CHEBI:83421"/>
        <dbReference type="ChEBI" id="CHEBI:456216"/>
        <dbReference type="EC" id="2.7.11.1"/>
    </reaction>
</comment>
<name>A0A016S5W5_9BILA</name>